<dbReference type="SUPFAM" id="SSF48452">
    <property type="entry name" value="TPR-like"/>
    <property type="match status" value="1"/>
</dbReference>
<dbReference type="PANTHER" id="PTHR22767">
    <property type="entry name" value="N-TERMINAL ACETYLTRANSFERASE-RELATED"/>
    <property type="match status" value="1"/>
</dbReference>
<dbReference type="FunFam" id="1.25.40.1040:FF:000003">
    <property type="entry name" value="N-terminal acetyltransferase A, auxiliary subunit"/>
    <property type="match status" value="1"/>
</dbReference>
<reference evidence="5 6" key="1">
    <citation type="submission" date="2014-11" db="EMBL/GenBank/DDBJ databases">
        <title>Genetic blueprint of the zoonotic pathogen Toxocara canis.</title>
        <authorList>
            <person name="Zhu X.-Q."/>
            <person name="Korhonen P.K."/>
            <person name="Cai H."/>
            <person name="Young N.D."/>
            <person name="Nejsum P."/>
            <person name="von Samson-Himmelstjerna G."/>
            <person name="Boag P.R."/>
            <person name="Tan P."/>
            <person name="Li Q."/>
            <person name="Min J."/>
            <person name="Yang Y."/>
            <person name="Wang X."/>
            <person name="Fang X."/>
            <person name="Hall R.S."/>
            <person name="Hofmann A."/>
            <person name="Sternberg P.W."/>
            <person name="Jex A.R."/>
            <person name="Gasser R.B."/>
        </authorList>
    </citation>
    <scope>NUCLEOTIDE SEQUENCE [LARGE SCALE GENOMIC DNA]</scope>
    <source>
        <strain evidence="5">PN_DK_2014</strain>
    </source>
</reference>
<dbReference type="SMART" id="SM00028">
    <property type="entry name" value="TPR"/>
    <property type="match status" value="6"/>
</dbReference>
<dbReference type="InterPro" id="IPR011990">
    <property type="entry name" value="TPR-like_helical_dom_sf"/>
</dbReference>
<name>A0A0B2VZ79_TOXCA</name>
<dbReference type="PROSITE" id="PS50005">
    <property type="entry name" value="TPR"/>
    <property type="match status" value="1"/>
</dbReference>
<evidence type="ECO:0000313" key="6">
    <source>
        <dbReference type="Proteomes" id="UP000031036"/>
    </source>
</evidence>
<keyword evidence="2 3" id="KW-0802">TPR repeat</keyword>
<dbReference type="Pfam" id="PF12569">
    <property type="entry name" value="NatA_aux_su"/>
    <property type="match status" value="1"/>
</dbReference>
<dbReference type="EMBL" id="JPKZ01000533">
    <property type="protein sequence ID" value="KHN86652.1"/>
    <property type="molecule type" value="Genomic_DNA"/>
</dbReference>
<dbReference type="Gene3D" id="1.25.40.1040">
    <property type="match status" value="1"/>
</dbReference>
<proteinExistence type="predicted"/>
<dbReference type="GO" id="GO:0016740">
    <property type="term" value="F:transferase activity"/>
    <property type="evidence" value="ECO:0007669"/>
    <property type="project" value="UniProtKB-KW"/>
</dbReference>
<comment type="caution">
    <text evidence="5">The sequence shown here is derived from an EMBL/GenBank/DDBJ whole genome shotgun (WGS) entry which is preliminary data.</text>
</comment>
<dbReference type="InterPro" id="IPR021183">
    <property type="entry name" value="NatA_aux_su"/>
</dbReference>
<dbReference type="Proteomes" id="UP000031036">
    <property type="component" value="Unassembled WGS sequence"/>
</dbReference>
<dbReference type="PANTHER" id="PTHR22767:SF2">
    <property type="entry name" value="N(ALPHA)-ACETYLTRANSFERASE 15_16, ISOFORM A"/>
    <property type="match status" value="1"/>
</dbReference>
<organism evidence="5 6">
    <name type="scientific">Toxocara canis</name>
    <name type="common">Canine roundworm</name>
    <dbReference type="NCBI Taxonomy" id="6265"/>
    <lineage>
        <taxon>Eukaryota</taxon>
        <taxon>Metazoa</taxon>
        <taxon>Ecdysozoa</taxon>
        <taxon>Nematoda</taxon>
        <taxon>Chromadorea</taxon>
        <taxon>Rhabditida</taxon>
        <taxon>Spirurina</taxon>
        <taxon>Ascaridomorpha</taxon>
        <taxon>Ascaridoidea</taxon>
        <taxon>Toxocaridae</taxon>
        <taxon>Toxocara</taxon>
    </lineage>
</organism>
<dbReference type="OrthoDB" id="10263032at2759"/>
<sequence>MAPPGQSSSQPLPSKELALFRKIVRHYENKQYKNGLRCAKLILSNPQFSEHGETLAMKGLILNCMGKHEEAQECVKRGLKADLRSHVCWHVYGLVQRSEKKYDEAMKAYKQALKLDKDNMQILRDLSLLQIQLRDLDGYRDSRYRLLMLRPQQRFSWIGYVTAYHLLKDYDMALKIVNEFCNNNKVQPSEYDFEHSELILYQNMILRESGQLEVALKKLEENSLHIVDRVAYMETRGDLLMRLDATEDAERVYWQLIERNPENIEYYKRIEMCRGLGENDIEERYDIYKKALSLRPRAAAPKRVPLYFLKGAEFEKQLLNYLIGGLRKGIPSLFKNLLPLYADIEKVQLLERTLIEFVKRLEENGYRNGSLDESALPESPTTVLWLYYLLAQHYDKLGSIQQAHMYIDRAIQHTPTLIELYMVKAKIFKHAGDAREAARLMEQAQALDTADRYVNSKCAKYMLRAGLIKEAEEMCSKFTRDGVNASANLNEMQCMWYEIECAKAYQRIASYGEALKKCHEVERHFVGIVEDQFDFHTYCLRKMTLVAYVELLRLEDVLRRHSFYYEAAKVAIGIYLRMFDRPDDFNEVKKNGEGSLSASELKKLKKKQKKEKAKEALEAAAKQKQHNAKKVDVEVDGFAPEPLDAEKLLKVDDPLEEASKFVQPFLQLDSKQFGAYILGFEVYYRKKKDGVNASANLNEMQCMWYEIECAKAYQRIASYGEALKKCHEVERHFVGIVEDQFDFHTYCLRKMTLVAYVELLRLEDVLRRHSFYYEAAKVAIGIYLRMFDRPDDFNEVKKNGEGSLSASELKKLKKKQKKEKAKEALEAAAKQKQHNAKKVDVEVDGFAPEPLDAEKLLKVDDPLEEASKFVQPFLQLDSKQFGAYILGFEVYYRKKKVLLMLQCLNKALKLDSQNPELHVAAAKYLDFYASAHFEGTVGQLAKELTDVLFPGSKSASELNATFKNEHINSLPHRLAVAEVNILLDPKSADATKNWLLKSLDDEKLSGVTLKTAEQLYQGILYGKYGSWTADEKAQLVKRCHHLFKEATLFGGGVLDVTLRADGDDASAHFEGTVGQLAKELTDVLFPGSKSASELNATFKNEHINSLPHRLAVAEVNILLDPKSADATKNWLLKSLDDEKLSGVTLKTAEQLYQGILYGKYGSWTADEKAQLVKRCHHLFKEATLFGGGVLDVTLRADGDGVHTKPVCD</sequence>
<keyword evidence="5" id="KW-0808">Transferase</keyword>
<evidence type="ECO:0000256" key="1">
    <source>
        <dbReference type="ARBA" id="ARBA00022737"/>
    </source>
</evidence>
<dbReference type="STRING" id="6265.A0A0B2VZ79"/>
<evidence type="ECO:0000313" key="5">
    <source>
        <dbReference type="EMBL" id="KHN86652.1"/>
    </source>
</evidence>
<keyword evidence="6" id="KW-1185">Reference proteome</keyword>
<feature type="repeat" description="TPR" evidence="3">
    <location>
        <begin position="86"/>
        <end position="119"/>
    </location>
</feature>
<dbReference type="Gene3D" id="1.25.40.1010">
    <property type="match status" value="2"/>
</dbReference>
<evidence type="ECO:0000256" key="2">
    <source>
        <dbReference type="ARBA" id="ARBA00022803"/>
    </source>
</evidence>
<dbReference type="GO" id="GO:0031415">
    <property type="term" value="C:NatA complex"/>
    <property type="evidence" value="ECO:0007669"/>
    <property type="project" value="TreeGrafter"/>
</dbReference>
<feature type="coiled-coil region" evidence="4">
    <location>
        <begin position="811"/>
        <end position="842"/>
    </location>
</feature>
<keyword evidence="4" id="KW-0175">Coiled coil</keyword>
<protein>
    <submittedName>
        <fullName evidence="5">N-alpha-acetyltransferase 15, NatA auxiliary subunit</fullName>
    </submittedName>
</protein>
<gene>
    <name evidence="5" type="primary">NAA15</name>
    <name evidence="5" type="ORF">Tcan_18305</name>
</gene>
<dbReference type="InterPro" id="IPR019734">
    <property type="entry name" value="TPR_rpt"/>
</dbReference>
<keyword evidence="1" id="KW-0677">Repeat</keyword>
<accession>A0A0B2VZ79</accession>
<dbReference type="AlphaFoldDB" id="A0A0B2VZ79"/>
<dbReference type="FunFam" id="1.25.40.1010:FF:000001">
    <property type="entry name" value="N-alpha-acetyltransferase 15, NatA auxiliary subunit"/>
    <property type="match status" value="1"/>
</dbReference>
<evidence type="ECO:0000256" key="4">
    <source>
        <dbReference type="SAM" id="Coils"/>
    </source>
</evidence>
<dbReference type="InterPro" id="IPR013105">
    <property type="entry name" value="TPR_2"/>
</dbReference>
<evidence type="ECO:0000256" key="3">
    <source>
        <dbReference type="PROSITE-ProRule" id="PRU00339"/>
    </source>
</evidence>
<dbReference type="Pfam" id="PF07719">
    <property type="entry name" value="TPR_2"/>
    <property type="match status" value="1"/>
</dbReference>
<feature type="coiled-coil region" evidence="4">
    <location>
        <begin position="603"/>
        <end position="634"/>
    </location>
</feature>